<proteinExistence type="predicted"/>
<dbReference type="STRING" id="1520.LF65_03320"/>
<protein>
    <submittedName>
        <fullName evidence="1">Transcriptional regulator</fullName>
    </submittedName>
</protein>
<dbReference type="KEGG" id="cbei:LF65_03320"/>
<evidence type="ECO:0000313" key="1">
    <source>
        <dbReference type="EMBL" id="AJG99883.1"/>
    </source>
</evidence>
<reference evidence="2" key="1">
    <citation type="submission" date="2014-12" db="EMBL/GenBank/DDBJ databases">
        <title>Genome sequence of Clostridium beijerinckii strain 59B.</title>
        <authorList>
            <person name="Little G.T."/>
            <person name="Minton N.P."/>
        </authorList>
    </citation>
    <scope>NUCLEOTIDE SEQUENCE [LARGE SCALE GENOMIC DNA]</scope>
    <source>
        <strain evidence="2">59B</strain>
    </source>
</reference>
<dbReference type="AlphaFoldDB" id="A0A0B5QSN5"/>
<name>A0A0B5QSN5_CLOBE</name>
<accession>A0A0B5QSN5</accession>
<dbReference type="RefSeq" id="WP_041897329.1">
    <property type="nucleotide sequence ID" value="NZ_CP010086.2"/>
</dbReference>
<evidence type="ECO:0000313" key="2">
    <source>
        <dbReference type="Proteomes" id="UP000031866"/>
    </source>
</evidence>
<sequence length="437" mass="50250">MKIILGIITTESYIDYFREIEEELQSVCKFRILTISNFRETKDVYLKNLDSVDGFVISGRLLYESIDKECLDTKVPTHILQDNETLLYRELFRLLLTEPGLDISRIYVDFAYIIDSFSEFQKYLTHQGKPIDSDNLFERVETMLENHITLWEENKIDLSITAFSHFVPELKKHGVRYILIRPTLENVKETIKGIINEIIILKLKSRSAVVACLSIETVHPQSEEQLHELKVLAGRFLRSMNLPDTAQVSEGFVKLYTTYGNFTKITSNAQNCALLKYLEEHASDKVIIGWGSGHEYYQANENAIRAHRQANAFTGSCSFFINEDQKVIGPMQNMNVIQFCEKANPAIMALAKSIGINNINLQKIMYYAEIMRTNKLSSEDVAQCLSITVRGANRILNKIEEKEYARTVFEKRDSGKGRPQKYYELLFLDSEGNLLEG</sequence>
<dbReference type="OrthoDB" id="4986073at2"/>
<organism evidence="1 2">
    <name type="scientific">Clostridium beijerinckii</name>
    <name type="common">Clostridium MP</name>
    <dbReference type="NCBI Taxonomy" id="1520"/>
    <lineage>
        <taxon>Bacteria</taxon>
        <taxon>Bacillati</taxon>
        <taxon>Bacillota</taxon>
        <taxon>Clostridia</taxon>
        <taxon>Eubacteriales</taxon>
        <taxon>Clostridiaceae</taxon>
        <taxon>Clostridium</taxon>
    </lineage>
</organism>
<gene>
    <name evidence="1" type="ORF">LF65_03320</name>
</gene>
<dbReference type="EMBL" id="CP010086">
    <property type="protein sequence ID" value="AJG99883.1"/>
    <property type="molecule type" value="Genomic_DNA"/>
</dbReference>
<dbReference type="Proteomes" id="UP000031866">
    <property type="component" value="Chromosome"/>
</dbReference>